<dbReference type="SUPFAM" id="SSF81383">
    <property type="entry name" value="F-box domain"/>
    <property type="match status" value="1"/>
</dbReference>
<dbReference type="AlphaFoldDB" id="A6K1P0"/>
<evidence type="ECO:0000256" key="1">
    <source>
        <dbReference type="ARBA" id="ARBA00022786"/>
    </source>
</evidence>
<dbReference type="InterPro" id="IPR047948">
    <property type="entry name" value="FBXL18_F-box"/>
</dbReference>
<reference evidence="4 5" key="1">
    <citation type="submission" date="2005-07" db="EMBL/GenBank/DDBJ databases">
        <authorList>
            <person name="Mural R.J."/>
            <person name="Li P.W."/>
            <person name="Adams M.D."/>
            <person name="Amanatides P.G."/>
            <person name="Baden-Tillson H."/>
            <person name="Barnstead M."/>
            <person name="Chin S.H."/>
            <person name="Dew I."/>
            <person name="Evans C.A."/>
            <person name="Ferriera S."/>
            <person name="Flanigan M."/>
            <person name="Fosler C."/>
            <person name="Glodek A."/>
            <person name="Gu Z."/>
            <person name="Holt R.A."/>
            <person name="Jennings D."/>
            <person name="Kraft C.L."/>
            <person name="Lu F."/>
            <person name="Nguyen T."/>
            <person name="Nusskern D.R."/>
            <person name="Pfannkoch C.M."/>
            <person name="Sitter C."/>
            <person name="Sutton G.G."/>
            <person name="Venter J.C."/>
            <person name="Wang Z."/>
            <person name="Woodage T."/>
            <person name="Zheng X.H."/>
            <person name="Zhong F."/>
        </authorList>
    </citation>
    <scope>NUCLEOTIDE SEQUENCE [LARGE SCALE GENOMIC DNA]</scope>
    <source>
        <strain>BN</strain>
        <strain evidence="5">Sprague-Dawley</strain>
    </source>
</reference>
<dbReference type="InterPro" id="IPR036047">
    <property type="entry name" value="F-box-like_dom_sf"/>
</dbReference>
<organism evidence="4 5">
    <name type="scientific">Rattus norvegicus</name>
    <name type="common">Rat</name>
    <dbReference type="NCBI Taxonomy" id="10116"/>
    <lineage>
        <taxon>Eukaryota</taxon>
        <taxon>Metazoa</taxon>
        <taxon>Chordata</taxon>
        <taxon>Craniata</taxon>
        <taxon>Vertebrata</taxon>
        <taxon>Euteleostomi</taxon>
        <taxon>Mammalia</taxon>
        <taxon>Eutheria</taxon>
        <taxon>Euarchontoglires</taxon>
        <taxon>Glires</taxon>
        <taxon>Rodentia</taxon>
        <taxon>Myomorpha</taxon>
        <taxon>Muroidea</taxon>
        <taxon>Muridae</taxon>
        <taxon>Murinae</taxon>
        <taxon>Rattus</taxon>
    </lineage>
</organism>
<evidence type="ECO:0000256" key="2">
    <source>
        <dbReference type="SAM" id="MobiDB-lite"/>
    </source>
</evidence>
<keyword evidence="1" id="KW-0833">Ubl conjugation pathway</keyword>
<protein>
    <submittedName>
        <fullName evidence="4">RCG42632</fullName>
    </submittedName>
</protein>
<dbReference type="EMBL" id="CH474012">
    <property type="protein sequence ID" value="EDL89698.1"/>
    <property type="molecule type" value="Genomic_DNA"/>
</dbReference>
<dbReference type="Pfam" id="PF12937">
    <property type="entry name" value="F-box-like"/>
    <property type="match status" value="1"/>
</dbReference>
<dbReference type="Gene3D" id="3.80.10.10">
    <property type="entry name" value="Ribonuclease Inhibitor"/>
    <property type="match status" value="1"/>
</dbReference>
<dbReference type="CDD" id="cd22128">
    <property type="entry name" value="F-box_FBXL18"/>
    <property type="match status" value="1"/>
</dbReference>
<gene>
    <name evidence="4" type="ORF">rCG_42632</name>
</gene>
<evidence type="ECO:0000313" key="4">
    <source>
        <dbReference type="EMBL" id="EDL89698.1"/>
    </source>
</evidence>
<name>A6K1P0_RAT</name>
<accession>A6K1P0</accession>
<feature type="region of interest" description="Disordered" evidence="2">
    <location>
        <begin position="154"/>
        <end position="198"/>
    </location>
</feature>
<dbReference type="InterPro" id="IPR001810">
    <property type="entry name" value="F-box_dom"/>
</dbReference>
<dbReference type="InterPro" id="IPR032675">
    <property type="entry name" value="LRR_dom_sf"/>
</dbReference>
<feature type="domain" description="F-box" evidence="3">
    <location>
        <begin position="22"/>
        <end position="63"/>
    </location>
</feature>
<proteinExistence type="predicted"/>
<evidence type="ECO:0000313" key="5">
    <source>
        <dbReference type="Proteomes" id="UP000234681"/>
    </source>
</evidence>
<sequence>MSNDDEAAAEAAGDTHLLGFSDEILLHILSHVPSTDLVLNVRRTCRKLAALCLDKSLVHTVLLQKDYQAGAALFQRQRTVLPGPGPVLLSAAPVPGVAQWHSAARCRVGLYGPLPAGRHVSHVHRRIPHHLQEPTAVAPPEFPGRETRVERRHLPSAPRGPDRCYPRCPHGAPGRDHLIQKQSGRGTPEPVVVRGAPLAPPRPSLLLAETFADSGSLSGQEESFRFS</sequence>
<dbReference type="Proteomes" id="UP000234681">
    <property type="component" value="Chromosome 12"/>
</dbReference>
<evidence type="ECO:0000259" key="3">
    <source>
        <dbReference type="Pfam" id="PF12937"/>
    </source>
</evidence>